<organism evidence="2 3">
    <name type="scientific">Claviceps humidiphila</name>
    <dbReference type="NCBI Taxonomy" id="1294629"/>
    <lineage>
        <taxon>Eukaryota</taxon>
        <taxon>Fungi</taxon>
        <taxon>Dikarya</taxon>
        <taxon>Ascomycota</taxon>
        <taxon>Pezizomycotina</taxon>
        <taxon>Sordariomycetes</taxon>
        <taxon>Hypocreomycetidae</taxon>
        <taxon>Hypocreales</taxon>
        <taxon>Clavicipitaceae</taxon>
        <taxon>Claviceps</taxon>
    </lineage>
</organism>
<feature type="region of interest" description="Disordered" evidence="1">
    <location>
        <begin position="1"/>
        <end position="21"/>
    </location>
</feature>
<reference evidence="2 3" key="1">
    <citation type="journal article" date="2020" name="bioRxiv">
        <title>Whole genome comparisons of ergot fungi reveals the divergence and evolution of species within the genus Claviceps are the result of varying mechanisms driving genome evolution and host range expansion.</title>
        <authorList>
            <person name="Wyka S.A."/>
            <person name="Mondo S.J."/>
            <person name="Liu M."/>
            <person name="Dettman J."/>
            <person name="Nalam V."/>
            <person name="Broders K.D."/>
        </authorList>
    </citation>
    <scope>NUCLEOTIDE SEQUENCE [LARGE SCALE GENOMIC DNA]</scope>
    <source>
        <strain evidence="2 3">LM576</strain>
    </source>
</reference>
<keyword evidence="3" id="KW-1185">Reference proteome</keyword>
<comment type="caution">
    <text evidence="2">The sequence shown here is derived from an EMBL/GenBank/DDBJ whole genome shotgun (WGS) entry which is preliminary data.</text>
</comment>
<protein>
    <submittedName>
        <fullName evidence="2">Uncharacterized protein</fullName>
    </submittedName>
</protein>
<gene>
    <name evidence="2" type="ORF">E4U13_005844</name>
</gene>
<dbReference type="EMBL" id="SRQM01000049">
    <property type="protein sequence ID" value="KAG6120825.1"/>
    <property type="molecule type" value="Genomic_DNA"/>
</dbReference>
<sequence length="69" mass="8064">MTKCHRHRQADRRSRRPGALSSLKNTLTTSFVMTLLRRTKQYLGPPPPPSFQFTSRLGPQHILRLRLRP</sequence>
<evidence type="ECO:0000256" key="1">
    <source>
        <dbReference type="SAM" id="MobiDB-lite"/>
    </source>
</evidence>
<evidence type="ECO:0000313" key="3">
    <source>
        <dbReference type="Proteomes" id="UP000732380"/>
    </source>
</evidence>
<name>A0A9P7Q7V4_9HYPO</name>
<dbReference type="AlphaFoldDB" id="A0A9P7Q7V4"/>
<proteinExistence type="predicted"/>
<feature type="compositionally biased region" description="Basic residues" evidence="1">
    <location>
        <begin position="1"/>
        <end position="16"/>
    </location>
</feature>
<accession>A0A9P7Q7V4</accession>
<dbReference type="Proteomes" id="UP000732380">
    <property type="component" value="Unassembled WGS sequence"/>
</dbReference>
<evidence type="ECO:0000313" key="2">
    <source>
        <dbReference type="EMBL" id="KAG6120825.1"/>
    </source>
</evidence>